<dbReference type="EMBL" id="JANPWB010000012">
    <property type="protein sequence ID" value="KAJ1119406.1"/>
    <property type="molecule type" value="Genomic_DNA"/>
</dbReference>
<sequence>MSVGPPGLDLSRRRAGGSAAGRPAELRKTGRVALTRAVPASVGGSQAYLPQLQILPPGWAAEDGSRRPDKGCPRFR</sequence>
<accession>A0AAV7NTI2</accession>
<gene>
    <name evidence="2" type="ORF">NDU88_007592</name>
</gene>
<protein>
    <submittedName>
        <fullName evidence="2">Uncharacterized protein</fullName>
    </submittedName>
</protein>
<feature type="region of interest" description="Disordered" evidence="1">
    <location>
        <begin position="57"/>
        <end position="76"/>
    </location>
</feature>
<feature type="region of interest" description="Disordered" evidence="1">
    <location>
        <begin position="1"/>
        <end position="27"/>
    </location>
</feature>
<keyword evidence="3" id="KW-1185">Reference proteome</keyword>
<organism evidence="2 3">
    <name type="scientific">Pleurodeles waltl</name>
    <name type="common">Iberian ribbed newt</name>
    <dbReference type="NCBI Taxonomy" id="8319"/>
    <lineage>
        <taxon>Eukaryota</taxon>
        <taxon>Metazoa</taxon>
        <taxon>Chordata</taxon>
        <taxon>Craniata</taxon>
        <taxon>Vertebrata</taxon>
        <taxon>Euteleostomi</taxon>
        <taxon>Amphibia</taxon>
        <taxon>Batrachia</taxon>
        <taxon>Caudata</taxon>
        <taxon>Salamandroidea</taxon>
        <taxon>Salamandridae</taxon>
        <taxon>Pleurodelinae</taxon>
        <taxon>Pleurodeles</taxon>
    </lineage>
</organism>
<name>A0AAV7NTI2_PLEWA</name>
<feature type="compositionally biased region" description="Basic and acidic residues" evidence="1">
    <location>
        <begin position="63"/>
        <end position="76"/>
    </location>
</feature>
<evidence type="ECO:0000256" key="1">
    <source>
        <dbReference type="SAM" id="MobiDB-lite"/>
    </source>
</evidence>
<dbReference type="Proteomes" id="UP001066276">
    <property type="component" value="Chromosome 8"/>
</dbReference>
<proteinExistence type="predicted"/>
<comment type="caution">
    <text evidence="2">The sequence shown here is derived from an EMBL/GenBank/DDBJ whole genome shotgun (WGS) entry which is preliminary data.</text>
</comment>
<dbReference type="AlphaFoldDB" id="A0AAV7NTI2"/>
<evidence type="ECO:0000313" key="3">
    <source>
        <dbReference type="Proteomes" id="UP001066276"/>
    </source>
</evidence>
<reference evidence="2" key="1">
    <citation type="journal article" date="2022" name="bioRxiv">
        <title>Sequencing and chromosome-scale assembly of the giantPleurodeles waltlgenome.</title>
        <authorList>
            <person name="Brown T."/>
            <person name="Elewa A."/>
            <person name="Iarovenko S."/>
            <person name="Subramanian E."/>
            <person name="Araus A.J."/>
            <person name="Petzold A."/>
            <person name="Susuki M."/>
            <person name="Suzuki K.-i.T."/>
            <person name="Hayashi T."/>
            <person name="Toyoda A."/>
            <person name="Oliveira C."/>
            <person name="Osipova E."/>
            <person name="Leigh N.D."/>
            <person name="Simon A."/>
            <person name="Yun M.H."/>
        </authorList>
    </citation>
    <scope>NUCLEOTIDE SEQUENCE</scope>
    <source>
        <strain evidence="2">20211129_DDA</strain>
        <tissue evidence="2">Liver</tissue>
    </source>
</reference>
<evidence type="ECO:0000313" key="2">
    <source>
        <dbReference type="EMBL" id="KAJ1119406.1"/>
    </source>
</evidence>